<dbReference type="InterPro" id="IPR004559">
    <property type="entry name" value="HemW-like"/>
</dbReference>
<dbReference type="InterPro" id="IPR010723">
    <property type="entry name" value="HemN_C"/>
</dbReference>
<dbReference type="CDD" id="cd01335">
    <property type="entry name" value="Radical_SAM"/>
    <property type="match status" value="1"/>
</dbReference>
<evidence type="ECO:0000256" key="9">
    <source>
        <dbReference type="RuleBase" id="RU364116"/>
    </source>
</evidence>
<dbReference type="EMBL" id="CP129013">
    <property type="protein sequence ID" value="WLR43999.1"/>
    <property type="molecule type" value="Genomic_DNA"/>
</dbReference>
<reference evidence="11 12" key="1">
    <citation type="submission" date="2023-06" db="EMBL/GenBank/DDBJ databases">
        <title>Five Gram-positive bacteria isolated from mangrove sediments in Shenzhen, Guangdong, China.</title>
        <authorList>
            <person name="Yu S."/>
            <person name="Zheng W."/>
            <person name="Huang Y."/>
        </authorList>
    </citation>
    <scope>NUCLEOTIDE SEQUENCE [LARGE SCALE GENOMIC DNA]</scope>
    <source>
        <strain evidence="11 12">SaN35-3</strain>
    </source>
</reference>
<organism evidence="11 12">
    <name type="scientific">Bacillus carboniphilus</name>
    <dbReference type="NCBI Taxonomy" id="86663"/>
    <lineage>
        <taxon>Bacteria</taxon>
        <taxon>Bacillati</taxon>
        <taxon>Bacillota</taxon>
        <taxon>Bacilli</taxon>
        <taxon>Bacillales</taxon>
        <taxon>Bacillaceae</taxon>
        <taxon>Bacillus</taxon>
    </lineage>
</organism>
<accession>A0ABY9JX79</accession>
<dbReference type="PANTHER" id="PTHR13932">
    <property type="entry name" value="COPROPORPHYRINIGEN III OXIDASE"/>
    <property type="match status" value="1"/>
</dbReference>
<dbReference type="SFLD" id="SFLDG01065">
    <property type="entry name" value="anaerobic_coproporphyrinogen-I"/>
    <property type="match status" value="1"/>
</dbReference>
<keyword evidence="8 9" id="KW-0143">Chaperone</keyword>
<evidence type="ECO:0000256" key="1">
    <source>
        <dbReference type="ARBA" id="ARBA00006100"/>
    </source>
</evidence>
<keyword evidence="9" id="KW-0004">4Fe-4S</keyword>
<dbReference type="InterPro" id="IPR058240">
    <property type="entry name" value="rSAM_sf"/>
</dbReference>
<dbReference type="Proteomes" id="UP001197974">
    <property type="component" value="Chromosome"/>
</dbReference>
<dbReference type="InterPro" id="IPR013785">
    <property type="entry name" value="Aldolase_TIM"/>
</dbReference>
<evidence type="ECO:0000256" key="6">
    <source>
        <dbReference type="ARBA" id="ARBA00023004"/>
    </source>
</evidence>
<dbReference type="Pfam" id="PF04055">
    <property type="entry name" value="Radical_SAM"/>
    <property type="match status" value="1"/>
</dbReference>
<evidence type="ECO:0000256" key="3">
    <source>
        <dbReference type="ARBA" id="ARBA00022617"/>
    </source>
</evidence>
<dbReference type="InterPro" id="IPR007197">
    <property type="entry name" value="rSAM"/>
</dbReference>
<dbReference type="InterPro" id="IPR006638">
    <property type="entry name" value="Elp3/MiaA/NifB-like_rSAM"/>
</dbReference>
<dbReference type="InterPro" id="IPR034505">
    <property type="entry name" value="Coproporphyrinogen-III_oxidase"/>
</dbReference>
<dbReference type="NCBIfam" id="TIGR00539">
    <property type="entry name" value="hemN_rel"/>
    <property type="match status" value="1"/>
</dbReference>
<keyword evidence="5 9" id="KW-0479">Metal-binding</keyword>
<feature type="domain" description="Radical SAM core" evidence="10">
    <location>
        <begin position="1"/>
        <end position="234"/>
    </location>
</feature>
<comment type="similarity">
    <text evidence="1">Belongs to the anaerobic coproporphyrinogen-III oxidase family. HemW subfamily.</text>
</comment>
<evidence type="ECO:0000256" key="2">
    <source>
        <dbReference type="ARBA" id="ARBA00017228"/>
    </source>
</evidence>
<comment type="subcellular location">
    <subcellularLocation>
        <location evidence="9">Cytoplasm</location>
    </subcellularLocation>
</comment>
<dbReference type="SFLD" id="SFLDG01082">
    <property type="entry name" value="B12-binding_domain_containing"/>
    <property type="match status" value="1"/>
</dbReference>
<protein>
    <recommendedName>
        <fullName evidence="2 9">Heme chaperone HemW</fullName>
    </recommendedName>
</protein>
<proteinExistence type="inferred from homology"/>
<dbReference type="Pfam" id="PF06969">
    <property type="entry name" value="HemN_C"/>
    <property type="match status" value="1"/>
</dbReference>
<evidence type="ECO:0000313" key="12">
    <source>
        <dbReference type="Proteomes" id="UP001197974"/>
    </source>
</evidence>
<keyword evidence="12" id="KW-1185">Reference proteome</keyword>
<name>A0ABY9JX79_9BACI</name>
<dbReference type="SMART" id="SM00729">
    <property type="entry name" value="Elp3"/>
    <property type="match status" value="1"/>
</dbReference>
<comment type="function">
    <text evidence="9">Probably acts as a heme chaperone, transferring heme to an unknown acceptor. Binds one molecule of heme per monomer, possibly covalently. Binds 1 [4Fe-4S] cluster. The cluster is coordinated with 3 cysteines and an exchangeable S-adenosyl-L-methionine.</text>
</comment>
<sequence>MPRAVYIHIPFCKQICHYCDFNKYFIEKQPVKGYLQMLEVEIKKTFELFKTEKVETIFVGGGTPTALNSEELSYLLSIISDNILPLTKEVEYSFECNPDDLTEEKLALLKQGGVNRLSFGVQTFDKDLLKKIGRTHRADDVYHAVEIARALQFKNISLDLMFGLPGQTMEVFLDSLKLALSLDVPHYSSYSLIVEPKTVFYNRLQKGKLHLPPQEQEAMMFEKLMTEMKKAGRNQYEISNFSMEGYESIHNLTYWNNEEYYGFGAGAHSYVHGVRRVNARPLNKYMSLIKEKGTAFIDEHLVTRKEMIEEEMFLGLRKTKGVSVDHFKEKFSEDLFDLFGEEIQILFNRNLLKQDGSSIYLTEEGKMIGNEVFQSFLSGL</sequence>
<keyword evidence="3 9" id="KW-0349">Heme</keyword>
<dbReference type="SFLD" id="SFLDF00288">
    <property type="entry name" value="HemN-like__clustered_with_nucl"/>
    <property type="match status" value="1"/>
</dbReference>
<evidence type="ECO:0000313" key="11">
    <source>
        <dbReference type="EMBL" id="WLR43999.1"/>
    </source>
</evidence>
<dbReference type="SFLD" id="SFLDS00029">
    <property type="entry name" value="Radical_SAM"/>
    <property type="match status" value="1"/>
</dbReference>
<keyword evidence="6 9" id="KW-0408">Iron</keyword>
<dbReference type="PANTHER" id="PTHR13932:SF5">
    <property type="entry name" value="RADICAL S-ADENOSYL METHIONINE DOMAIN-CONTAINING PROTEIN 1, MITOCHONDRIAL"/>
    <property type="match status" value="1"/>
</dbReference>
<keyword evidence="4 9" id="KW-0949">S-adenosyl-L-methionine</keyword>
<keyword evidence="9" id="KW-0963">Cytoplasm</keyword>
<dbReference type="SUPFAM" id="SSF102114">
    <property type="entry name" value="Radical SAM enzymes"/>
    <property type="match status" value="1"/>
</dbReference>
<evidence type="ECO:0000256" key="4">
    <source>
        <dbReference type="ARBA" id="ARBA00022691"/>
    </source>
</evidence>
<evidence type="ECO:0000259" key="10">
    <source>
        <dbReference type="PROSITE" id="PS51918"/>
    </source>
</evidence>
<gene>
    <name evidence="11" type="primary">hemW</name>
    <name evidence="11" type="ORF">LC087_07820</name>
</gene>
<dbReference type="SFLD" id="SFLDF00562">
    <property type="entry name" value="HemN-like__clustered_with_heat"/>
    <property type="match status" value="1"/>
</dbReference>
<dbReference type="RefSeq" id="WP_226539846.1">
    <property type="nucleotide sequence ID" value="NZ_CP129013.1"/>
</dbReference>
<evidence type="ECO:0000256" key="8">
    <source>
        <dbReference type="ARBA" id="ARBA00023186"/>
    </source>
</evidence>
<evidence type="ECO:0000256" key="7">
    <source>
        <dbReference type="ARBA" id="ARBA00023014"/>
    </source>
</evidence>
<keyword evidence="7 9" id="KW-0411">Iron-sulfur</keyword>
<dbReference type="PROSITE" id="PS51918">
    <property type="entry name" value="RADICAL_SAM"/>
    <property type="match status" value="1"/>
</dbReference>
<evidence type="ECO:0000256" key="5">
    <source>
        <dbReference type="ARBA" id="ARBA00022723"/>
    </source>
</evidence>
<dbReference type="Gene3D" id="3.20.20.70">
    <property type="entry name" value="Aldolase class I"/>
    <property type="match status" value="1"/>
</dbReference>